<feature type="non-terminal residue" evidence="2">
    <location>
        <position position="1"/>
    </location>
</feature>
<comment type="caution">
    <text evidence="2">The sequence shown here is derived from an EMBL/GenBank/DDBJ whole genome shotgun (WGS) entry which is preliminary data.</text>
</comment>
<dbReference type="SMART" id="SM00969">
    <property type="entry name" value="SOCS_box"/>
    <property type="match status" value="1"/>
</dbReference>
<proteinExistence type="predicted"/>
<accession>A0A8S2QHU1</accession>
<dbReference type="AlphaFoldDB" id="A0A8S2QHU1"/>
<gene>
    <name evidence="2" type="ORF">GIL414_LOCUS17214</name>
</gene>
<dbReference type="Proteomes" id="UP000681720">
    <property type="component" value="Unassembled WGS sequence"/>
</dbReference>
<dbReference type="Gene3D" id="1.10.750.20">
    <property type="entry name" value="SOCS box"/>
    <property type="match status" value="1"/>
</dbReference>
<dbReference type="SUPFAM" id="SSF158235">
    <property type="entry name" value="SOCS box-like"/>
    <property type="match status" value="1"/>
</dbReference>
<dbReference type="GO" id="GO:0035556">
    <property type="term" value="P:intracellular signal transduction"/>
    <property type="evidence" value="ECO:0007669"/>
    <property type="project" value="InterPro"/>
</dbReference>
<evidence type="ECO:0000259" key="1">
    <source>
        <dbReference type="PROSITE" id="PS50225"/>
    </source>
</evidence>
<dbReference type="FunFam" id="1.10.750.20:FF:000001">
    <property type="entry name" value="Ankyrin repeat and SOCS box containing 1"/>
    <property type="match status" value="1"/>
</dbReference>
<dbReference type="CDD" id="cd03716">
    <property type="entry name" value="SOCS_ASB_like"/>
    <property type="match status" value="1"/>
</dbReference>
<sequence length="124" mass="14421">FNALMLAILNENLKNIKLLVQCGCSINIEELYSTPCVAKQLAKYPEIERILWNERTRAKNLKELCRLRIRSALGQRLWKKTSLLPLPIRIKDFIALKELFVSCEEQQQVTLTRLPRTNIQAIQS</sequence>
<dbReference type="SMART" id="SM00253">
    <property type="entry name" value="SOCS"/>
    <property type="match status" value="1"/>
</dbReference>
<reference evidence="2" key="1">
    <citation type="submission" date="2021-02" db="EMBL/GenBank/DDBJ databases">
        <authorList>
            <person name="Nowell W R."/>
        </authorList>
    </citation>
    <scope>NUCLEOTIDE SEQUENCE</scope>
</reference>
<dbReference type="EMBL" id="CAJOBJ010008107">
    <property type="protein sequence ID" value="CAF4103442.1"/>
    <property type="molecule type" value="Genomic_DNA"/>
</dbReference>
<organism evidence="2 3">
    <name type="scientific">Rotaria magnacalcarata</name>
    <dbReference type="NCBI Taxonomy" id="392030"/>
    <lineage>
        <taxon>Eukaryota</taxon>
        <taxon>Metazoa</taxon>
        <taxon>Spiralia</taxon>
        <taxon>Gnathifera</taxon>
        <taxon>Rotifera</taxon>
        <taxon>Eurotatoria</taxon>
        <taxon>Bdelloidea</taxon>
        <taxon>Philodinida</taxon>
        <taxon>Philodinidae</taxon>
        <taxon>Rotaria</taxon>
    </lineage>
</organism>
<dbReference type="PROSITE" id="PS50225">
    <property type="entry name" value="SOCS"/>
    <property type="match status" value="1"/>
</dbReference>
<evidence type="ECO:0000313" key="3">
    <source>
        <dbReference type="Proteomes" id="UP000681720"/>
    </source>
</evidence>
<dbReference type="InterPro" id="IPR001496">
    <property type="entry name" value="SOCS_box"/>
</dbReference>
<protein>
    <recommendedName>
        <fullName evidence="1">SOCS box domain-containing protein</fullName>
    </recommendedName>
</protein>
<evidence type="ECO:0000313" key="2">
    <source>
        <dbReference type="EMBL" id="CAF4103442.1"/>
    </source>
</evidence>
<dbReference type="InterPro" id="IPR036036">
    <property type="entry name" value="SOCS_box-like_dom_sf"/>
</dbReference>
<feature type="domain" description="SOCS box" evidence="1">
    <location>
        <begin position="46"/>
        <end position="94"/>
    </location>
</feature>
<name>A0A8S2QHU1_9BILA</name>
<dbReference type="Pfam" id="PF07525">
    <property type="entry name" value="SOCS_box"/>
    <property type="match status" value="1"/>
</dbReference>